<dbReference type="EMBL" id="JAESDN010000020">
    <property type="protein sequence ID" value="KAG7040686.1"/>
    <property type="molecule type" value="Genomic_DNA"/>
</dbReference>
<keyword evidence="2" id="KW-1185">Reference proteome</keyword>
<organism evidence="1 2">
    <name type="scientific">Colletotrichum scovillei</name>
    <dbReference type="NCBI Taxonomy" id="1209932"/>
    <lineage>
        <taxon>Eukaryota</taxon>
        <taxon>Fungi</taxon>
        <taxon>Dikarya</taxon>
        <taxon>Ascomycota</taxon>
        <taxon>Pezizomycotina</taxon>
        <taxon>Sordariomycetes</taxon>
        <taxon>Hypocreomycetidae</taxon>
        <taxon>Glomerellales</taxon>
        <taxon>Glomerellaceae</taxon>
        <taxon>Colletotrichum</taxon>
        <taxon>Colletotrichum acutatum species complex</taxon>
    </lineage>
</organism>
<name>A0A9P7QUW9_9PEZI</name>
<protein>
    <submittedName>
        <fullName evidence="1">Uncharacterized protein</fullName>
    </submittedName>
</protein>
<reference evidence="1" key="1">
    <citation type="submission" date="2021-05" db="EMBL/GenBank/DDBJ databases">
        <title>Comparative genomics of three Colletotrichum scovillei strains and genetic complementation revealed genes involved fungal growth and virulence on chili pepper.</title>
        <authorList>
            <person name="Hsieh D.-K."/>
            <person name="Chuang S.-C."/>
            <person name="Chen C.-Y."/>
            <person name="Chao Y.-T."/>
            <person name="Lu M.-Y.J."/>
            <person name="Lee M.-H."/>
            <person name="Shih M.-C."/>
        </authorList>
    </citation>
    <scope>NUCLEOTIDE SEQUENCE</scope>
    <source>
        <strain evidence="1">Coll-153</strain>
    </source>
</reference>
<feature type="non-terminal residue" evidence="1">
    <location>
        <position position="40"/>
    </location>
</feature>
<gene>
    <name evidence="1" type="ORF">JMJ77_009912</name>
</gene>
<accession>A0A9P7QUW9</accession>
<dbReference type="Proteomes" id="UP000699042">
    <property type="component" value="Unassembled WGS sequence"/>
</dbReference>
<comment type="caution">
    <text evidence="1">The sequence shown here is derived from an EMBL/GenBank/DDBJ whole genome shotgun (WGS) entry which is preliminary data.</text>
</comment>
<dbReference type="AlphaFoldDB" id="A0A9P7QUW9"/>
<sequence length="40" mass="4523">MTTFALALPEQHFRTTFLKISPSTADNIRVGCPSRDSRTR</sequence>
<evidence type="ECO:0000313" key="1">
    <source>
        <dbReference type="EMBL" id="KAG7040686.1"/>
    </source>
</evidence>
<evidence type="ECO:0000313" key="2">
    <source>
        <dbReference type="Proteomes" id="UP000699042"/>
    </source>
</evidence>
<proteinExistence type="predicted"/>